<dbReference type="AlphaFoldDB" id="A0A5N6M4C1"/>
<feature type="domain" description="RRM" evidence="4">
    <location>
        <begin position="87"/>
        <end position="168"/>
    </location>
</feature>
<evidence type="ECO:0000313" key="6">
    <source>
        <dbReference type="Proteomes" id="UP000326396"/>
    </source>
</evidence>
<sequence>MDQQNNSSWSSGPPPYHDCGYFNHGGGFSAGGHYNHHRRYQNNYQDAGSEPTDTFGFANGTAFSGRKRQFSHSVHGPTEYFDGGRCNKLYVSGVPREVTEEDIRSLFGKHGPIIEVILFKQLKNLQQQDCCFVKYANIDDASQAIEALHNQYTFPGRMRPIEVKYATKKQERPGFLKTHENKVFVGNLNKHATKAEIAEIFSPYGWVEDVFLMYDEHRWFRGTGFITFSDKAMAADAINGLNGKYTMEGCDYPLVVRFADPKKPRCLENRSL</sequence>
<dbReference type="PANTHER" id="PTHR24012">
    <property type="entry name" value="RNA BINDING PROTEIN"/>
    <property type="match status" value="1"/>
</dbReference>
<dbReference type="SMART" id="SM00360">
    <property type="entry name" value="RRM"/>
    <property type="match status" value="2"/>
</dbReference>
<dbReference type="EMBL" id="SZYD01000017">
    <property type="protein sequence ID" value="KAD3068717.1"/>
    <property type="molecule type" value="Genomic_DNA"/>
</dbReference>
<keyword evidence="1" id="KW-0677">Repeat</keyword>
<evidence type="ECO:0000256" key="3">
    <source>
        <dbReference type="PROSITE-ProRule" id="PRU00176"/>
    </source>
</evidence>
<dbReference type="SUPFAM" id="SSF54928">
    <property type="entry name" value="RNA-binding domain, RBD"/>
    <property type="match status" value="2"/>
</dbReference>
<evidence type="ECO:0000259" key="4">
    <source>
        <dbReference type="PROSITE" id="PS50102"/>
    </source>
</evidence>
<comment type="caution">
    <text evidence="5">The sequence shown here is derived from an EMBL/GenBank/DDBJ whole genome shotgun (WGS) entry which is preliminary data.</text>
</comment>
<evidence type="ECO:0000313" key="5">
    <source>
        <dbReference type="EMBL" id="KAD3068717.1"/>
    </source>
</evidence>
<protein>
    <recommendedName>
        <fullName evidence="4">RRM domain-containing protein</fullName>
    </recommendedName>
</protein>
<keyword evidence="6" id="KW-1185">Reference proteome</keyword>
<dbReference type="Gene3D" id="3.30.70.330">
    <property type="match status" value="2"/>
</dbReference>
<gene>
    <name evidence="5" type="ORF">E3N88_36597</name>
</gene>
<evidence type="ECO:0000256" key="2">
    <source>
        <dbReference type="ARBA" id="ARBA00022884"/>
    </source>
</evidence>
<dbReference type="Pfam" id="PF00076">
    <property type="entry name" value="RRM_1"/>
    <property type="match status" value="2"/>
</dbReference>
<evidence type="ECO:0000256" key="1">
    <source>
        <dbReference type="ARBA" id="ARBA00022737"/>
    </source>
</evidence>
<dbReference type="PROSITE" id="PS50102">
    <property type="entry name" value="RRM"/>
    <property type="match status" value="2"/>
</dbReference>
<dbReference type="GO" id="GO:0003723">
    <property type="term" value="F:RNA binding"/>
    <property type="evidence" value="ECO:0007669"/>
    <property type="project" value="UniProtKB-UniRule"/>
</dbReference>
<dbReference type="InterPro" id="IPR012677">
    <property type="entry name" value="Nucleotide-bd_a/b_plait_sf"/>
</dbReference>
<dbReference type="OrthoDB" id="410044at2759"/>
<dbReference type="InterPro" id="IPR035979">
    <property type="entry name" value="RBD_domain_sf"/>
</dbReference>
<proteinExistence type="predicted"/>
<dbReference type="InterPro" id="IPR000504">
    <property type="entry name" value="RRM_dom"/>
</dbReference>
<dbReference type="Proteomes" id="UP000326396">
    <property type="component" value="Linkage Group LG7"/>
</dbReference>
<keyword evidence="2 3" id="KW-0694">RNA-binding</keyword>
<name>A0A5N6M4C1_9ASTR</name>
<reference evidence="5 6" key="1">
    <citation type="submission" date="2019-05" db="EMBL/GenBank/DDBJ databases">
        <title>Mikania micrantha, genome provides insights into the molecular mechanism of rapid growth.</title>
        <authorList>
            <person name="Liu B."/>
        </authorList>
    </citation>
    <scope>NUCLEOTIDE SEQUENCE [LARGE SCALE GENOMIC DNA]</scope>
    <source>
        <strain evidence="5">NLD-2019</strain>
        <tissue evidence="5">Leaf</tissue>
    </source>
</reference>
<accession>A0A5N6M4C1</accession>
<feature type="domain" description="RRM" evidence="4">
    <location>
        <begin position="181"/>
        <end position="261"/>
    </location>
</feature>
<organism evidence="5 6">
    <name type="scientific">Mikania micrantha</name>
    <name type="common">bitter vine</name>
    <dbReference type="NCBI Taxonomy" id="192012"/>
    <lineage>
        <taxon>Eukaryota</taxon>
        <taxon>Viridiplantae</taxon>
        <taxon>Streptophyta</taxon>
        <taxon>Embryophyta</taxon>
        <taxon>Tracheophyta</taxon>
        <taxon>Spermatophyta</taxon>
        <taxon>Magnoliopsida</taxon>
        <taxon>eudicotyledons</taxon>
        <taxon>Gunneridae</taxon>
        <taxon>Pentapetalae</taxon>
        <taxon>asterids</taxon>
        <taxon>campanulids</taxon>
        <taxon>Asterales</taxon>
        <taxon>Asteraceae</taxon>
        <taxon>Asteroideae</taxon>
        <taxon>Heliantheae alliance</taxon>
        <taxon>Eupatorieae</taxon>
        <taxon>Mikania</taxon>
    </lineage>
</organism>